<evidence type="ECO:0000313" key="1">
    <source>
        <dbReference type="EMBL" id="VEL20999.1"/>
    </source>
</evidence>
<reference evidence="1" key="1">
    <citation type="submission" date="2018-11" db="EMBL/GenBank/DDBJ databases">
        <authorList>
            <consortium name="Pathogen Informatics"/>
        </authorList>
    </citation>
    <scope>NUCLEOTIDE SEQUENCE</scope>
</reference>
<dbReference type="SMART" id="SM00320">
    <property type="entry name" value="WD40"/>
    <property type="match status" value="3"/>
</dbReference>
<protein>
    <submittedName>
        <fullName evidence="1">Uncharacterized protein</fullName>
    </submittedName>
</protein>
<dbReference type="InterPro" id="IPR015943">
    <property type="entry name" value="WD40/YVTN_repeat-like_dom_sf"/>
</dbReference>
<dbReference type="AlphaFoldDB" id="A0A448WV95"/>
<proteinExistence type="predicted"/>
<dbReference type="SUPFAM" id="SSF50978">
    <property type="entry name" value="WD40 repeat-like"/>
    <property type="match status" value="1"/>
</dbReference>
<keyword evidence="2" id="KW-1185">Reference proteome</keyword>
<comment type="caution">
    <text evidence="1">The sequence shown here is derived from an EMBL/GenBank/DDBJ whole genome shotgun (WGS) entry which is preliminary data.</text>
</comment>
<dbReference type="Proteomes" id="UP000784294">
    <property type="component" value="Unassembled WGS sequence"/>
</dbReference>
<organism evidence="1 2">
    <name type="scientific">Protopolystoma xenopodis</name>
    <dbReference type="NCBI Taxonomy" id="117903"/>
    <lineage>
        <taxon>Eukaryota</taxon>
        <taxon>Metazoa</taxon>
        <taxon>Spiralia</taxon>
        <taxon>Lophotrochozoa</taxon>
        <taxon>Platyhelminthes</taxon>
        <taxon>Monogenea</taxon>
        <taxon>Polyopisthocotylea</taxon>
        <taxon>Polystomatidea</taxon>
        <taxon>Polystomatidae</taxon>
        <taxon>Protopolystoma</taxon>
    </lineage>
</organism>
<sequence>MPLSCSKGIFTTENGDDFGTWFPVTSSHWDTIVCSSSSDLSTSFLPRSKTRWRPHRLHSLTTSGCVNQLAFAHGDPTACRLPHRADKRRCLERDAEGVTLLIVGLASGLIEVYNITCLRQKKYILDMRLPPVPNRPPPGLDGDELPAQEVPFVASKLVLLDDHEAILRLAVAPDGSLRVASVSNGGTVRLWDIWDDGNMYANLGRQFAVLSRTKSVSLPAVSASPLMTVASLGEGALTDYCCCVAWHPGGEHLFIGGEKGYGLVLEQSNLNYVT</sequence>
<dbReference type="InterPro" id="IPR001680">
    <property type="entry name" value="WD40_rpt"/>
</dbReference>
<gene>
    <name evidence="1" type="ORF">PXEA_LOCUS14439</name>
</gene>
<dbReference type="OrthoDB" id="538223at2759"/>
<evidence type="ECO:0000313" key="2">
    <source>
        <dbReference type="Proteomes" id="UP000784294"/>
    </source>
</evidence>
<dbReference type="Gene3D" id="2.130.10.10">
    <property type="entry name" value="YVTN repeat-like/Quinoprotein amine dehydrogenase"/>
    <property type="match status" value="1"/>
</dbReference>
<dbReference type="EMBL" id="CAAALY010049026">
    <property type="protein sequence ID" value="VEL20999.1"/>
    <property type="molecule type" value="Genomic_DNA"/>
</dbReference>
<dbReference type="InterPro" id="IPR036322">
    <property type="entry name" value="WD40_repeat_dom_sf"/>
</dbReference>
<dbReference type="Pfam" id="PF00400">
    <property type="entry name" value="WD40"/>
    <property type="match status" value="1"/>
</dbReference>
<name>A0A448WV95_9PLAT</name>
<accession>A0A448WV95</accession>